<organism evidence="2">
    <name type="scientific">hydrothermal vent metagenome</name>
    <dbReference type="NCBI Taxonomy" id="652676"/>
    <lineage>
        <taxon>unclassified sequences</taxon>
        <taxon>metagenomes</taxon>
        <taxon>ecological metagenomes</taxon>
    </lineage>
</organism>
<feature type="region of interest" description="Disordered" evidence="1">
    <location>
        <begin position="79"/>
        <end position="108"/>
    </location>
</feature>
<reference evidence="2" key="1">
    <citation type="submission" date="2018-06" db="EMBL/GenBank/DDBJ databases">
        <authorList>
            <person name="Zhirakovskaya E."/>
        </authorList>
    </citation>
    <scope>NUCLEOTIDE SEQUENCE</scope>
</reference>
<dbReference type="AlphaFoldDB" id="A0A3B1CB14"/>
<gene>
    <name evidence="2" type="ORF">MNBD_NITROSPINAE02-1371</name>
</gene>
<evidence type="ECO:0000313" key="2">
    <source>
        <dbReference type="EMBL" id="VAX19960.1"/>
    </source>
</evidence>
<dbReference type="EMBL" id="UOGE01000050">
    <property type="protein sequence ID" value="VAX19960.1"/>
    <property type="molecule type" value="Genomic_DNA"/>
</dbReference>
<proteinExistence type="predicted"/>
<protein>
    <submittedName>
        <fullName evidence="2">Uncharacterized protein</fullName>
    </submittedName>
</protein>
<feature type="compositionally biased region" description="Basic and acidic residues" evidence="1">
    <location>
        <begin position="85"/>
        <end position="102"/>
    </location>
</feature>
<name>A0A3B1CB14_9ZZZZ</name>
<sequence>MDLNKDLKDVTGLAGRQALGFVEVIKLKLRIIGFSNKKSGLLTKLGELAYKSVDEKTSLADNDDAMKLVEEIRKASHEITTSEEAINKRKEVDHKDREEFQGQRRKTG</sequence>
<evidence type="ECO:0000256" key="1">
    <source>
        <dbReference type="SAM" id="MobiDB-lite"/>
    </source>
</evidence>
<accession>A0A3B1CB14</accession>